<evidence type="ECO:0000259" key="4">
    <source>
        <dbReference type="Pfam" id="PF13458"/>
    </source>
</evidence>
<dbReference type="Proteomes" id="UP000188929">
    <property type="component" value="Unassembled WGS sequence"/>
</dbReference>
<reference evidence="6" key="1">
    <citation type="submission" date="2016-10" db="EMBL/GenBank/DDBJ databases">
        <title>Frankia sp. NRRL B-16386 Genome sequencing.</title>
        <authorList>
            <person name="Ghodhbane-Gtari F."/>
            <person name="Swanson E."/>
            <person name="Gueddou A."/>
            <person name="Hezbri K."/>
            <person name="Ktari K."/>
            <person name="Nouioui I."/>
            <person name="Morris K."/>
            <person name="Simpson S."/>
            <person name="Abebe-Akele F."/>
            <person name="Thomas K."/>
            <person name="Gtari M."/>
            <person name="Tisa L.S."/>
        </authorList>
    </citation>
    <scope>NUCLEOTIDE SEQUENCE [LARGE SCALE GENOMIC DNA]</scope>
    <source>
        <strain evidence="6">NRRL B-16386</strain>
    </source>
</reference>
<keyword evidence="2 3" id="KW-0732">Signal</keyword>
<comment type="similarity">
    <text evidence="1">Belongs to the leucine-binding protein family.</text>
</comment>
<evidence type="ECO:0000256" key="3">
    <source>
        <dbReference type="SAM" id="SignalP"/>
    </source>
</evidence>
<gene>
    <name evidence="5" type="ORF">BL253_36215</name>
</gene>
<evidence type="ECO:0000256" key="2">
    <source>
        <dbReference type="ARBA" id="ARBA00022729"/>
    </source>
</evidence>
<dbReference type="RefSeq" id="WP_241835483.1">
    <property type="nucleotide sequence ID" value="NZ_MOMC01000113.1"/>
</dbReference>
<evidence type="ECO:0000256" key="1">
    <source>
        <dbReference type="ARBA" id="ARBA00010062"/>
    </source>
</evidence>
<feature type="signal peptide" evidence="3">
    <location>
        <begin position="1"/>
        <end position="29"/>
    </location>
</feature>
<evidence type="ECO:0000313" key="6">
    <source>
        <dbReference type="Proteomes" id="UP000188929"/>
    </source>
</evidence>
<feature type="domain" description="Leucine-binding protein" evidence="4">
    <location>
        <begin position="240"/>
        <end position="431"/>
    </location>
</feature>
<dbReference type="Pfam" id="PF13458">
    <property type="entry name" value="Peripla_BP_6"/>
    <property type="match status" value="1"/>
</dbReference>
<proteinExistence type="inferred from homology"/>
<dbReference type="PROSITE" id="PS51257">
    <property type="entry name" value="PROKAR_LIPOPROTEIN"/>
    <property type="match status" value="1"/>
</dbReference>
<dbReference type="InterPro" id="IPR028081">
    <property type="entry name" value="Leu-bd"/>
</dbReference>
<comment type="caution">
    <text evidence="5">The sequence shown here is derived from an EMBL/GenBank/DDBJ whole genome shotgun (WGS) entry which is preliminary data.</text>
</comment>
<protein>
    <submittedName>
        <fullName evidence="5">Branched-chain amino acid ABC transporter substrate-binding protein</fullName>
    </submittedName>
</protein>
<accession>A0A1V2HZW7</accession>
<dbReference type="AlphaFoldDB" id="A0A1V2HZW7"/>
<dbReference type="EMBL" id="MOMC01000113">
    <property type="protein sequence ID" value="ONH22270.1"/>
    <property type="molecule type" value="Genomic_DNA"/>
</dbReference>
<organism evidence="5 6">
    <name type="scientific">Pseudofrankia asymbiotica</name>
    <dbReference type="NCBI Taxonomy" id="1834516"/>
    <lineage>
        <taxon>Bacteria</taxon>
        <taxon>Bacillati</taxon>
        <taxon>Actinomycetota</taxon>
        <taxon>Actinomycetes</taxon>
        <taxon>Frankiales</taxon>
        <taxon>Frankiaceae</taxon>
        <taxon>Pseudofrankia</taxon>
    </lineage>
</organism>
<name>A0A1V2HZW7_9ACTN</name>
<dbReference type="Gene3D" id="3.40.50.2300">
    <property type="match status" value="2"/>
</dbReference>
<evidence type="ECO:0000313" key="5">
    <source>
        <dbReference type="EMBL" id="ONH22270.1"/>
    </source>
</evidence>
<dbReference type="STRING" id="1834516.BL253_36215"/>
<keyword evidence="6" id="KW-1185">Reference proteome</keyword>
<dbReference type="SUPFAM" id="SSF53822">
    <property type="entry name" value="Periplasmic binding protein-like I"/>
    <property type="match status" value="1"/>
</dbReference>
<feature type="chain" id="PRO_5038923887" evidence="3">
    <location>
        <begin position="30"/>
        <end position="465"/>
    </location>
</feature>
<dbReference type="InterPro" id="IPR028082">
    <property type="entry name" value="Peripla_BP_I"/>
</dbReference>
<sequence length="465" mass="48520">MLSGRPAGRRRARLAPVLAAASALLVVVAGCTRSSDETETGGGGSAAPATSAPAAAAAGDFGTEKGICGPGTASKATGRGVTASSITLGTFGDPSSTITPGLGQEFFDVGEAFVAWCNKAGGINGRQLALNKHDGKLTDVAARMIDACQTDFMIVGGGNAVDAPGVQPREECKLGSVPAYGVSPEALNAKLQVRAQPNTAARYPIGGFQSMARLYPDAMKALGVGGSTLGTLRPQGLRLQEALTQTGYTVADYQELPPLVTNFRPFVEQLKNKGVQGYQPIGLQDPSPLVTAMNDVGLSLKFMIFENQLYDPLTIQAAKATRFPTTYVVIDHVPWELAPQSPVTKEAVDLVHATVPNAKLTDFTALSLNAWVLWAKAATACGDDLTVDCVLGKAGAQTAWTAGGLYPERDLVAGQQKTTNCYLLMKVTPDGFVYDKDATGPNKGFFNCDDKNVVTLANPFTDVSG</sequence>